<evidence type="ECO:0000256" key="2">
    <source>
        <dbReference type="ARBA" id="ARBA00023136"/>
    </source>
</evidence>
<sequence>MIKKFLYLYISLFSLVCISQEFGIKGNLKDINNQPIVYANTTLINTENSLPIAGTTTNESGDFVIDKIKTGNYLLKISFLGFKTFTKQVRLDRNINFNTIILEENLHELKGVTIVAKKPTIERMVDRLVFNVENSTLSNNNVLDVLKHTPGVLLHNNAITIKQSIPTVYINDRRIHLSPNEVQQLLENTPANNIKSIEVMTNPPAKYEAEGGSVLNIITSKNIIAGYNGSVFGNYKQGSKFPKYSFGTSHFFKTKKLNTYLSYNINPKKEYRDNEEFVNFINDGKIRSSWETDYKKIRKSSNQNINANIDYELNDSNILGFSTSMLIIPRNNTKTGINSSTKAYSVNKTLDSIFNTVNKSVNETFNLAFTLDYIHKFKNKGEKLSASLHHTNYDFSNFQDVKTGYFLPNIDTTFRNNEFQTFSSQEIKLYTGQADYELPINKSSQFEAGLKISNIKSKSILNQFIFENDIKLEDLDNSDVFLYHETNYAAYLSYSKNWNKWSLKSGLRFELTNIKSNSLSTSQINNNDYLKVFPSIHVLNRINENNEIYFSYNKRIHRPRYSQLNPYKFFLNDYTYTIGDPNLKPQVDDVFTLGYTFNEIYTFEFYYRYEKDPAIQVAFQDNNNNLLKYISTNINKSFSYGLDFSTNARITNRWNLNILSSVFNYDNHFIALESNNTLEKNSKWSLYTQITNNINFLKNKSLIMDISYLYISPYAEGPTIVGTRSQLDISLLKTLWKSRASISIGVTDVFNINKLTNTNKYLNQDVFFKSKEETRLLVFGFNYKFGNSKLKNNKKEIDSNERDRLSD</sequence>
<dbReference type="OrthoDB" id="8764943at2"/>
<dbReference type="AlphaFoldDB" id="A0A1E5TAT5"/>
<protein>
    <recommendedName>
        <fullName evidence="4">Outer membrane protein beta-barrel domain-containing protein</fullName>
    </recommendedName>
</protein>
<keyword evidence="2" id="KW-0472">Membrane</keyword>
<dbReference type="Proteomes" id="UP000095713">
    <property type="component" value="Unassembled WGS sequence"/>
</dbReference>
<dbReference type="SUPFAM" id="SSF56935">
    <property type="entry name" value="Porins"/>
    <property type="match status" value="1"/>
</dbReference>
<accession>A0A1E5TAT5</accession>
<dbReference type="Pfam" id="PF13620">
    <property type="entry name" value="CarboxypepD_reg"/>
    <property type="match status" value="1"/>
</dbReference>
<evidence type="ECO:0000313" key="6">
    <source>
        <dbReference type="Proteomes" id="UP000095713"/>
    </source>
</evidence>
<evidence type="ECO:0000259" key="4">
    <source>
        <dbReference type="Pfam" id="PF14905"/>
    </source>
</evidence>
<evidence type="ECO:0000313" key="5">
    <source>
        <dbReference type="EMBL" id="OEK08479.1"/>
    </source>
</evidence>
<evidence type="ECO:0000256" key="3">
    <source>
        <dbReference type="ARBA" id="ARBA00023237"/>
    </source>
</evidence>
<dbReference type="EMBL" id="MDJD01000034">
    <property type="protein sequence ID" value="OEK08479.1"/>
    <property type="molecule type" value="Genomic_DNA"/>
</dbReference>
<comment type="subcellular location">
    <subcellularLocation>
        <location evidence="1">Cell outer membrane</location>
    </subcellularLocation>
</comment>
<dbReference type="Gene3D" id="2.60.40.1120">
    <property type="entry name" value="Carboxypeptidase-like, regulatory domain"/>
    <property type="match status" value="1"/>
</dbReference>
<proteinExistence type="predicted"/>
<dbReference type="Gene3D" id="2.40.170.20">
    <property type="entry name" value="TonB-dependent receptor, beta-barrel domain"/>
    <property type="match status" value="1"/>
</dbReference>
<organism evidence="5 6">
    <name type="scientific">Flavivirga aquatica</name>
    <dbReference type="NCBI Taxonomy" id="1849968"/>
    <lineage>
        <taxon>Bacteria</taxon>
        <taxon>Pseudomonadati</taxon>
        <taxon>Bacteroidota</taxon>
        <taxon>Flavobacteriia</taxon>
        <taxon>Flavobacteriales</taxon>
        <taxon>Flavobacteriaceae</taxon>
        <taxon>Flavivirga</taxon>
    </lineage>
</organism>
<dbReference type="InterPro" id="IPR036942">
    <property type="entry name" value="Beta-barrel_TonB_sf"/>
</dbReference>
<evidence type="ECO:0000256" key="1">
    <source>
        <dbReference type="ARBA" id="ARBA00004442"/>
    </source>
</evidence>
<dbReference type="InterPro" id="IPR041700">
    <property type="entry name" value="OMP_b-brl_3"/>
</dbReference>
<dbReference type="SUPFAM" id="SSF49464">
    <property type="entry name" value="Carboxypeptidase regulatory domain-like"/>
    <property type="match status" value="1"/>
</dbReference>
<dbReference type="InterPro" id="IPR008969">
    <property type="entry name" value="CarboxyPept-like_regulatory"/>
</dbReference>
<dbReference type="RefSeq" id="WP_069829986.1">
    <property type="nucleotide sequence ID" value="NZ_MDJD01000034.1"/>
</dbReference>
<comment type="caution">
    <text evidence="5">The sequence shown here is derived from an EMBL/GenBank/DDBJ whole genome shotgun (WGS) entry which is preliminary data.</text>
</comment>
<dbReference type="PANTHER" id="PTHR40980:SF4">
    <property type="entry name" value="TONB-DEPENDENT RECEPTOR-LIKE BETA-BARREL DOMAIN-CONTAINING PROTEIN"/>
    <property type="match status" value="1"/>
</dbReference>
<keyword evidence="3" id="KW-0998">Cell outer membrane</keyword>
<name>A0A1E5TAT5_9FLAO</name>
<dbReference type="Pfam" id="PF14905">
    <property type="entry name" value="OMP_b-brl_3"/>
    <property type="match status" value="1"/>
</dbReference>
<gene>
    <name evidence="5" type="ORF">A8C32_03240</name>
</gene>
<feature type="domain" description="Outer membrane protein beta-barrel" evidence="4">
    <location>
        <begin position="375"/>
        <end position="783"/>
    </location>
</feature>
<dbReference type="GO" id="GO:0009279">
    <property type="term" value="C:cell outer membrane"/>
    <property type="evidence" value="ECO:0007669"/>
    <property type="project" value="UniProtKB-SubCell"/>
</dbReference>
<keyword evidence="6" id="KW-1185">Reference proteome</keyword>
<dbReference type="STRING" id="1849968.A8C32_03240"/>
<dbReference type="PANTHER" id="PTHR40980">
    <property type="entry name" value="PLUG DOMAIN-CONTAINING PROTEIN"/>
    <property type="match status" value="1"/>
</dbReference>
<reference evidence="5 6" key="1">
    <citation type="submission" date="2016-05" db="EMBL/GenBank/DDBJ databases">
        <title>Draft Genome Sequence of Algibacter sp. Strain SK-16 Isolated from the Surface Water of Aburatsubo Inlet.</title>
        <authorList>
            <person name="Wong S.-K."/>
            <person name="Yoshizawa S."/>
            <person name="Nakajima Y."/>
            <person name="Ogura Y."/>
            <person name="Tetsuya H."/>
            <person name="Hamasaki K."/>
        </authorList>
    </citation>
    <scope>NUCLEOTIDE SEQUENCE [LARGE SCALE GENOMIC DNA]</scope>
    <source>
        <strain evidence="5 6">SK-16</strain>
    </source>
</reference>